<evidence type="ECO:0000313" key="2">
    <source>
        <dbReference type="EMBL" id="KAF2638212.1"/>
    </source>
</evidence>
<organism evidence="2 3">
    <name type="scientific">Massarina eburnea CBS 473.64</name>
    <dbReference type="NCBI Taxonomy" id="1395130"/>
    <lineage>
        <taxon>Eukaryota</taxon>
        <taxon>Fungi</taxon>
        <taxon>Dikarya</taxon>
        <taxon>Ascomycota</taxon>
        <taxon>Pezizomycotina</taxon>
        <taxon>Dothideomycetes</taxon>
        <taxon>Pleosporomycetidae</taxon>
        <taxon>Pleosporales</taxon>
        <taxon>Massarineae</taxon>
        <taxon>Massarinaceae</taxon>
        <taxon>Massarina</taxon>
    </lineage>
</organism>
<feature type="transmembrane region" description="Helical" evidence="1">
    <location>
        <begin position="42"/>
        <end position="61"/>
    </location>
</feature>
<gene>
    <name evidence="2" type="ORF">P280DRAFT_482114</name>
</gene>
<accession>A0A6A6RT65</accession>
<dbReference type="EMBL" id="MU006790">
    <property type="protein sequence ID" value="KAF2638212.1"/>
    <property type="molecule type" value="Genomic_DNA"/>
</dbReference>
<proteinExistence type="predicted"/>
<name>A0A6A6RT65_9PLEO</name>
<sequence length="108" mass="11783">MRMLNSLLLGSSLILLVTLMFPVAVAIKIGLVILRSISNMSLTSFLTLLCTSSFSSLRLFIILKFLTISIDVTYKVSSSIVKKKDPLTMSNKNIDLIATATICIEAAQ</sequence>
<keyword evidence="1" id="KW-0472">Membrane</keyword>
<dbReference type="AlphaFoldDB" id="A0A6A6RT65"/>
<protein>
    <submittedName>
        <fullName evidence="2">Uncharacterized protein</fullName>
    </submittedName>
</protein>
<evidence type="ECO:0000313" key="3">
    <source>
        <dbReference type="Proteomes" id="UP000799753"/>
    </source>
</evidence>
<dbReference type="Proteomes" id="UP000799753">
    <property type="component" value="Unassembled WGS sequence"/>
</dbReference>
<evidence type="ECO:0000256" key="1">
    <source>
        <dbReference type="SAM" id="Phobius"/>
    </source>
</evidence>
<reference evidence="2" key="1">
    <citation type="journal article" date="2020" name="Stud. Mycol.">
        <title>101 Dothideomycetes genomes: a test case for predicting lifestyles and emergence of pathogens.</title>
        <authorList>
            <person name="Haridas S."/>
            <person name="Albert R."/>
            <person name="Binder M."/>
            <person name="Bloem J."/>
            <person name="Labutti K."/>
            <person name="Salamov A."/>
            <person name="Andreopoulos B."/>
            <person name="Baker S."/>
            <person name="Barry K."/>
            <person name="Bills G."/>
            <person name="Bluhm B."/>
            <person name="Cannon C."/>
            <person name="Castanera R."/>
            <person name="Culley D."/>
            <person name="Daum C."/>
            <person name="Ezra D."/>
            <person name="Gonzalez J."/>
            <person name="Henrissat B."/>
            <person name="Kuo A."/>
            <person name="Liang C."/>
            <person name="Lipzen A."/>
            <person name="Lutzoni F."/>
            <person name="Magnuson J."/>
            <person name="Mondo S."/>
            <person name="Nolan M."/>
            <person name="Ohm R."/>
            <person name="Pangilinan J."/>
            <person name="Park H.-J."/>
            <person name="Ramirez L."/>
            <person name="Alfaro M."/>
            <person name="Sun H."/>
            <person name="Tritt A."/>
            <person name="Yoshinaga Y."/>
            <person name="Zwiers L.-H."/>
            <person name="Turgeon B."/>
            <person name="Goodwin S."/>
            <person name="Spatafora J."/>
            <person name="Crous P."/>
            <person name="Grigoriev I."/>
        </authorList>
    </citation>
    <scope>NUCLEOTIDE SEQUENCE</scope>
    <source>
        <strain evidence="2">CBS 473.64</strain>
    </source>
</reference>
<keyword evidence="1" id="KW-1133">Transmembrane helix</keyword>
<keyword evidence="3" id="KW-1185">Reference proteome</keyword>
<keyword evidence="1" id="KW-0812">Transmembrane</keyword>